<name>A0A172ZHX0_9BACL</name>
<keyword evidence="3" id="KW-1003">Cell membrane</keyword>
<proteinExistence type="inferred from homology"/>
<dbReference type="FunFam" id="1.10.3810.10:FF:000001">
    <property type="entry name" value="Penicillin-binding protein 1A"/>
    <property type="match status" value="1"/>
</dbReference>
<evidence type="ECO:0000256" key="11">
    <source>
        <dbReference type="ARBA" id="ARBA00022984"/>
    </source>
</evidence>
<evidence type="ECO:0000256" key="18">
    <source>
        <dbReference type="SAM" id="MobiDB-lite"/>
    </source>
</evidence>
<evidence type="ECO:0000256" key="16">
    <source>
        <dbReference type="ARBA" id="ARBA00034000"/>
    </source>
</evidence>
<dbReference type="SUPFAM" id="SSF53955">
    <property type="entry name" value="Lysozyme-like"/>
    <property type="match status" value="1"/>
</dbReference>
<feature type="compositionally biased region" description="Polar residues" evidence="18">
    <location>
        <begin position="869"/>
        <end position="884"/>
    </location>
</feature>
<dbReference type="PANTHER" id="PTHR32282">
    <property type="entry name" value="BINDING PROTEIN TRANSPEPTIDASE, PUTATIVE-RELATED"/>
    <property type="match status" value="1"/>
</dbReference>
<dbReference type="InterPro" id="IPR001264">
    <property type="entry name" value="Glyco_trans_51"/>
</dbReference>
<dbReference type="InterPro" id="IPR013783">
    <property type="entry name" value="Ig-like_fold"/>
</dbReference>
<sequence length="884" mass="94378">MPRQNLSRSDKNQPPKRTRPGQSKPAPKTKKKKITAKRVFWTLFGVTALGVFCALAAYLFIMVSGEKIYKANIDKLVINEPTKIYDRNGTLIVERSARQGDPVKYEDLPPMLVNAFVATEDRRFFDHQGVDLWSVGRAAVKDVIARSAVEGGSTITQQLAKNVFLNDDKTFFRKATELSIALAIERDKTKQDIITTYLNRIFFGRGAYGIKEASETYFGTSDLNKLKLWQIATLAGLPKAPSRYNPLTNPDLSTERRAVVLQLMADQGYITKAQAEEAKAVVYKSPANSSTKESHYQAFVEYAMQEAEDVTGLSSDDLTRGGYNIYTTMDAKAQQTLEDAFKNEDLFEKSADDVPVQGSMVIVNNDTGGLVALLGGRNYREGDFSRVNSRRQPGSAFKPIVSYAPALESGKFTPTSQLSNEKQCFGSYCPSNLHGYSGTVTMAAALEDSINIPAVWTLNQIGVETGVNFAKSLGFKFTDADRNLAIALGGLSSGTNTLEMAQAYRSFADGGNYTQAYAVKSITDNAGKEIYKNAAEASKVMSKQTADEMTSMMETVVTDGTGKRAQINRPVAGKTGTTQHGIEGLRSSANRDAWFVGYTKEWTAAVWMGYDRPDRNHLLNESSGRAAAMFAAVMGPALEGYPVQNFDAPKVTEPVQPVEPVEEEPEAPKVVTGLSASYDQDNQAVALSWSGVEGASGYTVYRKESSEKQFTAISSGSSGTSLQDGSITPGATYEYYVTASTPGGESDASDTVQITVDQAQEEPVEPPVDNPDGVVPPEGDPATPPTGEEGTDNGEDAGGNNGNGNNENGNGNGNNGNGNGNGGPNGTPQTPTDNGATTPPATTPGSEGTSTDTTTPSTGITDPAAATGDTANTQGDATAPAGTQ</sequence>
<dbReference type="Gene3D" id="1.10.3810.10">
    <property type="entry name" value="Biosynthetic peptidoglycan transglycosylase-like"/>
    <property type="match status" value="1"/>
</dbReference>
<dbReference type="PROSITE" id="PS50853">
    <property type="entry name" value="FN3"/>
    <property type="match status" value="1"/>
</dbReference>
<dbReference type="GO" id="GO:0008658">
    <property type="term" value="F:penicillin binding"/>
    <property type="evidence" value="ECO:0007669"/>
    <property type="project" value="InterPro"/>
</dbReference>
<keyword evidence="11" id="KW-0573">Peptidoglycan synthesis</keyword>
<keyword evidence="12 19" id="KW-1133">Transmembrane helix</keyword>
<dbReference type="Gene3D" id="2.60.40.10">
    <property type="entry name" value="Immunoglobulins"/>
    <property type="match status" value="1"/>
</dbReference>
<reference evidence="22" key="1">
    <citation type="submission" date="2015-10" db="EMBL/GenBank/DDBJ databases">
        <title>Genome of Paenibacillus bovis sp. nov.</title>
        <authorList>
            <person name="Wu Z."/>
            <person name="Gao C."/>
            <person name="Liu Z."/>
            <person name="Zheng H."/>
        </authorList>
    </citation>
    <scope>NUCLEOTIDE SEQUENCE [LARGE SCALE GENOMIC DNA]</scope>
    <source>
        <strain evidence="22">BD3526</strain>
    </source>
</reference>
<dbReference type="Pfam" id="PF00905">
    <property type="entry name" value="Transpeptidase"/>
    <property type="match status" value="1"/>
</dbReference>
<evidence type="ECO:0000256" key="17">
    <source>
        <dbReference type="ARBA" id="ARBA00049902"/>
    </source>
</evidence>
<dbReference type="InterPro" id="IPR050396">
    <property type="entry name" value="Glycosyltr_51/Transpeptidase"/>
</dbReference>
<feature type="domain" description="Fibronectin type-III" evidence="20">
    <location>
        <begin position="664"/>
        <end position="759"/>
    </location>
</feature>
<dbReference type="SUPFAM" id="SSF49265">
    <property type="entry name" value="Fibronectin type III"/>
    <property type="match status" value="1"/>
</dbReference>
<dbReference type="STRING" id="1616788.AR543_15320"/>
<dbReference type="GO" id="GO:0008955">
    <property type="term" value="F:peptidoglycan glycosyltransferase activity"/>
    <property type="evidence" value="ECO:0007669"/>
    <property type="project" value="UniProtKB-EC"/>
</dbReference>
<dbReference type="GO" id="GO:0009252">
    <property type="term" value="P:peptidoglycan biosynthetic process"/>
    <property type="evidence" value="ECO:0007669"/>
    <property type="project" value="UniProtKB-KW"/>
</dbReference>
<dbReference type="GO" id="GO:0008360">
    <property type="term" value="P:regulation of cell shape"/>
    <property type="evidence" value="ECO:0007669"/>
    <property type="project" value="UniProtKB-KW"/>
</dbReference>
<gene>
    <name evidence="21" type="ORF">AR543_15320</name>
</gene>
<keyword evidence="14" id="KW-0511">Multifunctional enzyme</keyword>
<dbReference type="EMBL" id="CP013023">
    <property type="protein sequence ID" value="ANF97234.1"/>
    <property type="molecule type" value="Genomic_DNA"/>
</dbReference>
<evidence type="ECO:0000256" key="19">
    <source>
        <dbReference type="SAM" id="Phobius"/>
    </source>
</evidence>
<keyword evidence="6" id="KW-0328">Glycosyltransferase</keyword>
<dbReference type="AlphaFoldDB" id="A0A172ZHX0"/>
<keyword evidence="13 19" id="KW-0472">Membrane</keyword>
<evidence type="ECO:0000313" key="22">
    <source>
        <dbReference type="Proteomes" id="UP000078148"/>
    </source>
</evidence>
<dbReference type="NCBIfam" id="TIGR02074">
    <property type="entry name" value="PBP_1a_fam"/>
    <property type="match status" value="1"/>
</dbReference>
<dbReference type="Pfam" id="PF00912">
    <property type="entry name" value="Transgly"/>
    <property type="match status" value="1"/>
</dbReference>
<comment type="similarity">
    <text evidence="1">In the C-terminal section; belongs to the transpeptidase family.</text>
</comment>
<keyword evidence="7" id="KW-0808">Transferase</keyword>
<dbReference type="Gene3D" id="3.40.710.10">
    <property type="entry name" value="DD-peptidase/beta-lactamase superfamily"/>
    <property type="match status" value="1"/>
</dbReference>
<evidence type="ECO:0000256" key="6">
    <source>
        <dbReference type="ARBA" id="ARBA00022676"/>
    </source>
</evidence>
<comment type="catalytic activity">
    <reaction evidence="17">
        <text>[GlcNAc-(1-&gt;4)-Mur2Ac(oyl-L-Ala-gamma-D-Glu-L-Lys-D-Ala-D-Ala)](n)-di-trans,octa-cis-undecaprenyl diphosphate + beta-D-GlcNAc-(1-&gt;4)-Mur2Ac(oyl-L-Ala-gamma-D-Glu-L-Lys-D-Ala-D-Ala)-di-trans,octa-cis-undecaprenyl diphosphate = [GlcNAc-(1-&gt;4)-Mur2Ac(oyl-L-Ala-gamma-D-Glu-L-Lys-D-Ala-D-Ala)](n+1)-di-trans,octa-cis-undecaprenyl diphosphate + di-trans,octa-cis-undecaprenyl diphosphate + H(+)</text>
        <dbReference type="Rhea" id="RHEA:23708"/>
        <dbReference type="Rhea" id="RHEA-COMP:9602"/>
        <dbReference type="Rhea" id="RHEA-COMP:9603"/>
        <dbReference type="ChEBI" id="CHEBI:15378"/>
        <dbReference type="ChEBI" id="CHEBI:58405"/>
        <dbReference type="ChEBI" id="CHEBI:60033"/>
        <dbReference type="ChEBI" id="CHEBI:78435"/>
        <dbReference type="EC" id="2.4.99.28"/>
    </reaction>
</comment>
<evidence type="ECO:0000256" key="4">
    <source>
        <dbReference type="ARBA" id="ARBA00022645"/>
    </source>
</evidence>
<keyword evidence="8 19" id="KW-0812">Transmembrane</keyword>
<dbReference type="GO" id="GO:0006508">
    <property type="term" value="P:proteolysis"/>
    <property type="evidence" value="ECO:0007669"/>
    <property type="project" value="UniProtKB-KW"/>
</dbReference>
<dbReference type="InterPro" id="IPR036116">
    <property type="entry name" value="FN3_sf"/>
</dbReference>
<evidence type="ECO:0000313" key="21">
    <source>
        <dbReference type="EMBL" id="ANF97234.1"/>
    </source>
</evidence>
<keyword evidence="22" id="KW-1185">Reference proteome</keyword>
<feature type="transmembrane region" description="Helical" evidence="19">
    <location>
        <begin position="39"/>
        <end position="61"/>
    </location>
</feature>
<dbReference type="KEGG" id="pbv:AR543_15320"/>
<evidence type="ECO:0000256" key="1">
    <source>
        <dbReference type="ARBA" id="ARBA00007090"/>
    </source>
</evidence>
<dbReference type="GO" id="GO:0009002">
    <property type="term" value="F:serine-type D-Ala-D-Ala carboxypeptidase activity"/>
    <property type="evidence" value="ECO:0007669"/>
    <property type="project" value="UniProtKB-EC"/>
</dbReference>
<keyword evidence="9" id="KW-0378">Hydrolase</keyword>
<keyword evidence="5" id="KW-0645">Protease</keyword>
<reference evidence="21 22" key="2">
    <citation type="journal article" date="2016" name="Int. J. Syst. Evol. Microbiol.">
        <title>Paenibacillus bovis sp. nov., isolated from raw yak (Bos grunniens) milk.</title>
        <authorList>
            <person name="Gao C."/>
            <person name="Han J."/>
            <person name="Liu Z."/>
            <person name="Xu X."/>
            <person name="Hang F."/>
            <person name="Wu Z."/>
        </authorList>
    </citation>
    <scope>NUCLEOTIDE SEQUENCE [LARGE SCALE GENOMIC DNA]</scope>
    <source>
        <strain evidence="21 22">BD3526</strain>
    </source>
</reference>
<feature type="region of interest" description="Disordered" evidence="18">
    <location>
        <begin position="1"/>
        <end position="31"/>
    </location>
</feature>
<dbReference type="PANTHER" id="PTHR32282:SF32">
    <property type="entry name" value="PENICILLIN-BINDING PROTEIN 2A"/>
    <property type="match status" value="1"/>
</dbReference>
<feature type="compositionally biased region" description="Gly residues" evidence="18">
    <location>
        <begin position="810"/>
        <end position="825"/>
    </location>
</feature>
<dbReference type="CDD" id="cd00063">
    <property type="entry name" value="FN3"/>
    <property type="match status" value="1"/>
</dbReference>
<dbReference type="OrthoDB" id="9766909at2"/>
<evidence type="ECO:0000256" key="3">
    <source>
        <dbReference type="ARBA" id="ARBA00022475"/>
    </source>
</evidence>
<evidence type="ECO:0000256" key="13">
    <source>
        <dbReference type="ARBA" id="ARBA00023136"/>
    </source>
</evidence>
<evidence type="ECO:0000256" key="5">
    <source>
        <dbReference type="ARBA" id="ARBA00022670"/>
    </source>
</evidence>
<feature type="compositionally biased region" description="Low complexity" evidence="18">
    <location>
        <begin position="826"/>
        <end position="863"/>
    </location>
</feature>
<evidence type="ECO:0000256" key="9">
    <source>
        <dbReference type="ARBA" id="ARBA00022801"/>
    </source>
</evidence>
<evidence type="ECO:0000256" key="2">
    <source>
        <dbReference type="ARBA" id="ARBA00007739"/>
    </source>
</evidence>
<evidence type="ECO:0000256" key="12">
    <source>
        <dbReference type="ARBA" id="ARBA00022989"/>
    </source>
</evidence>
<comment type="catalytic activity">
    <reaction evidence="16">
        <text>Preferential cleavage: (Ac)2-L-Lys-D-Ala-|-D-Ala. Also transpeptidation of peptidyl-alanyl moieties that are N-acyl substituents of D-alanine.</text>
        <dbReference type="EC" id="3.4.16.4"/>
    </reaction>
</comment>
<dbReference type="InterPro" id="IPR023346">
    <property type="entry name" value="Lysozyme-like_dom_sf"/>
</dbReference>
<organism evidence="21 22">
    <name type="scientific">Paenibacillus bovis</name>
    <dbReference type="NCBI Taxonomy" id="1616788"/>
    <lineage>
        <taxon>Bacteria</taxon>
        <taxon>Bacillati</taxon>
        <taxon>Bacillota</taxon>
        <taxon>Bacilli</taxon>
        <taxon>Bacillales</taxon>
        <taxon>Paenibacillaceae</taxon>
        <taxon>Paenibacillus</taxon>
    </lineage>
</organism>
<evidence type="ECO:0000256" key="7">
    <source>
        <dbReference type="ARBA" id="ARBA00022679"/>
    </source>
</evidence>
<keyword evidence="15" id="KW-0961">Cell wall biogenesis/degradation</keyword>
<dbReference type="InterPro" id="IPR036950">
    <property type="entry name" value="PBP_transglycosylase"/>
</dbReference>
<dbReference type="InterPro" id="IPR003961">
    <property type="entry name" value="FN3_dom"/>
</dbReference>
<evidence type="ECO:0000256" key="8">
    <source>
        <dbReference type="ARBA" id="ARBA00022692"/>
    </source>
</evidence>
<dbReference type="InterPro" id="IPR001460">
    <property type="entry name" value="PCN-bd_Tpept"/>
</dbReference>
<evidence type="ECO:0000256" key="15">
    <source>
        <dbReference type="ARBA" id="ARBA00023316"/>
    </source>
</evidence>
<comment type="similarity">
    <text evidence="2">In the N-terminal section; belongs to the glycosyltransferase 51 family.</text>
</comment>
<accession>A0A172ZHX0</accession>
<dbReference type="InterPro" id="IPR012338">
    <property type="entry name" value="Beta-lactam/transpept-like"/>
</dbReference>
<evidence type="ECO:0000256" key="14">
    <source>
        <dbReference type="ARBA" id="ARBA00023268"/>
    </source>
</evidence>
<dbReference type="Proteomes" id="UP000078148">
    <property type="component" value="Chromosome"/>
</dbReference>
<keyword evidence="4" id="KW-0121">Carboxypeptidase</keyword>
<feature type="region of interest" description="Disordered" evidence="18">
    <location>
        <begin position="760"/>
        <end position="884"/>
    </location>
</feature>
<evidence type="ECO:0000256" key="10">
    <source>
        <dbReference type="ARBA" id="ARBA00022960"/>
    </source>
</evidence>
<dbReference type="GO" id="GO:0071555">
    <property type="term" value="P:cell wall organization"/>
    <property type="evidence" value="ECO:0007669"/>
    <property type="project" value="UniProtKB-KW"/>
</dbReference>
<evidence type="ECO:0000259" key="20">
    <source>
        <dbReference type="PROSITE" id="PS50853"/>
    </source>
</evidence>
<keyword evidence="10" id="KW-0133">Cell shape</keyword>
<dbReference type="RefSeq" id="WP_060535348.1">
    <property type="nucleotide sequence ID" value="NZ_CP013023.1"/>
</dbReference>
<dbReference type="SUPFAM" id="SSF56601">
    <property type="entry name" value="beta-lactamase/transpeptidase-like"/>
    <property type="match status" value="1"/>
</dbReference>
<dbReference type="GO" id="GO:0030288">
    <property type="term" value="C:outer membrane-bounded periplasmic space"/>
    <property type="evidence" value="ECO:0007669"/>
    <property type="project" value="TreeGrafter"/>
</dbReference>
<protein>
    <submittedName>
        <fullName evidence="21">Penicillin-binding protein</fullName>
    </submittedName>
</protein>